<keyword evidence="3" id="KW-1185">Reference proteome</keyword>
<organism evidence="1 4">
    <name type="scientific">Puccinia graminis f. sp. tritici</name>
    <dbReference type="NCBI Taxonomy" id="56615"/>
    <lineage>
        <taxon>Eukaryota</taxon>
        <taxon>Fungi</taxon>
        <taxon>Dikarya</taxon>
        <taxon>Basidiomycota</taxon>
        <taxon>Pucciniomycotina</taxon>
        <taxon>Pucciniomycetes</taxon>
        <taxon>Pucciniales</taxon>
        <taxon>Pucciniaceae</taxon>
        <taxon>Puccinia</taxon>
    </lineage>
</organism>
<sequence>MPKILDLPWHVFEVIYKHVTNDGDSSSTYDICGLQYDSMMTETGKLRLVCRQWADWIYVHHLYRTMYFSKASEAMRFIINQITRRSKNLPRARCQKLVVLEILTWGPPPPHQGTPTSRRFTPAMFRKPEDTITFEILEALIELFSDTIVELRLTFWNVMLLPTRTIGTIGRIENLRALRLGHELPDPASPQPRLFPLYHDSDDDDIEEEIRQHNARLDEEEMLGNRHRPPVDMNPVKSKIDSDCLKSLLRVTRKLQSLDITDLDPISLPKPIKSSLCGHQIPTITQLEVSLEGKSLSRLIDLSIIFKGTLKVLSLLDRWEGNHSRNLVPVFENLRESLEGLFVSDIKILKPFMKLKFPKLRVFKTGAWEGPISNLLEKPMIAFSPIEVLALKSDVVDSKPKGKFRANPFLNLPTLRRLVFCEVQPGYSAPSAYIKACNARRVECVYLSPKDGEDVSLIMKL</sequence>
<reference evidence="3 4" key="1">
    <citation type="submission" date="2019-05" db="EMBL/GenBank/DDBJ databases">
        <title>Emergence of the Ug99 lineage of the wheat stem rust pathogen through somatic hybridization.</title>
        <authorList>
            <person name="Li F."/>
            <person name="Upadhyaya N.M."/>
            <person name="Sperschneider J."/>
            <person name="Matny O."/>
            <person name="Nguyen-Phuc H."/>
            <person name="Mago R."/>
            <person name="Raley C."/>
            <person name="Miller M.E."/>
            <person name="Silverstein K.A.T."/>
            <person name="Henningsen E."/>
            <person name="Hirsch C.D."/>
            <person name="Visser B."/>
            <person name="Pretorius Z.A."/>
            <person name="Steffenson B.J."/>
            <person name="Schwessinger B."/>
            <person name="Dodds P.N."/>
            <person name="Figueroa M."/>
        </authorList>
    </citation>
    <scope>NUCLEOTIDE SEQUENCE [LARGE SCALE GENOMIC DNA]</scope>
    <source>
        <strain evidence="2">21-0</strain>
        <strain evidence="1 4">Ug99</strain>
    </source>
</reference>
<dbReference type="AlphaFoldDB" id="A0A5B0MJA0"/>
<gene>
    <name evidence="2" type="ORF">PGT21_034368</name>
    <name evidence="1" type="ORF">PGTUg99_035801</name>
</gene>
<dbReference type="EMBL" id="VDEP01000471">
    <property type="protein sequence ID" value="KAA1076106.1"/>
    <property type="molecule type" value="Genomic_DNA"/>
</dbReference>
<dbReference type="Proteomes" id="UP000324748">
    <property type="component" value="Unassembled WGS sequence"/>
</dbReference>
<comment type="caution">
    <text evidence="1">The sequence shown here is derived from an EMBL/GenBank/DDBJ whole genome shotgun (WGS) entry which is preliminary data.</text>
</comment>
<evidence type="ECO:0000313" key="1">
    <source>
        <dbReference type="EMBL" id="KAA1076106.1"/>
    </source>
</evidence>
<evidence type="ECO:0000313" key="3">
    <source>
        <dbReference type="Proteomes" id="UP000324748"/>
    </source>
</evidence>
<protein>
    <recommendedName>
        <fullName evidence="5">F-box domain-containing protein</fullName>
    </recommendedName>
</protein>
<proteinExistence type="predicted"/>
<evidence type="ECO:0000313" key="2">
    <source>
        <dbReference type="EMBL" id="KAA1091467.1"/>
    </source>
</evidence>
<evidence type="ECO:0000313" key="4">
    <source>
        <dbReference type="Proteomes" id="UP000325313"/>
    </source>
</evidence>
<dbReference type="OrthoDB" id="2508716at2759"/>
<accession>A0A5B0MJA0</accession>
<dbReference type="EMBL" id="VSWC01000092">
    <property type="protein sequence ID" value="KAA1091467.1"/>
    <property type="molecule type" value="Genomic_DNA"/>
</dbReference>
<evidence type="ECO:0008006" key="5">
    <source>
        <dbReference type="Google" id="ProtNLM"/>
    </source>
</evidence>
<name>A0A5B0MJA0_PUCGR</name>
<dbReference type="Proteomes" id="UP000325313">
    <property type="component" value="Unassembled WGS sequence"/>
</dbReference>